<comment type="cofactor">
    <cofactor evidence="2">
        <name>a divalent metal cation</name>
        <dbReference type="ChEBI" id="CHEBI:60240"/>
    </cofactor>
</comment>
<name>A0AAN9SBH1_PSOTE</name>
<evidence type="ECO:0000256" key="1">
    <source>
        <dbReference type="ARBA" id="ARBA00001663"/>
    </source>
</evidence>
<keyword evidence="14" id="KW-0805">Transcription regulation</keyword>
<keyword evidence="13" id="KW-0694">RNA-binding</keyword>
<dbReference type="AlphaFoldDB" id="A0AAN9SBH1"/>
<reference evidence="18 19" key="1">
    <citation type="submission" date="2024-01" db="EMBL/GenBank/DDBJ databases">
        <title>The genomes of 5 underutilized Papilionoideae crops provide insights into root nodulation and disease resistanc.</title>
        <authorList>
            <person name="Jiang F."/>
        </authorList>
    </citation>
    <scope>NUCLEOTIDE SEQUENCE [LARGE SCALE GENOMIC DNA]</scope>
    <source>
        <strain evidence="18">DUOXIRENSHENG_FW03</strain>
        <tissue evidence="18">Leaves</tissue>
    </source>
</reference>
<dbReference type="EMBL" id="JAYMYS010000005">
    <property type="protein sequence ID" value="KAK7392655.1"/>
    <property type="molecule type" value="Genomic_DNA"/>
</dbReference>
<dbReference type="InterPro" id="IPR039637">
    <property type="entry name" value="CNOT7/CNOT8/Pop2"/>
</dbReference>
<dbReference type="GO" id="GO:0046872">
    <property type="term" value="F:metal ion binding"/>
    <property type="evidence" value="ECO:0007669"/>
    <property type="project" value="UniProtKB-KW"/>
</dbReference>
<evidence type="ECO:0000256" key="16">
    <source>
        <dbReference type="ARBA" id="ARBA00023242"/>
    </source>
</evidence>
<comment type="subunit">
    <text evidence="6">Component of the CCR4-NOT complex, at least composed of CRR4 and CAF1 proteins.</text>
</comment>
<dbReference type="GO" id="GO:0005737">
    <property type="term" value="C:cytoplasm"/>
    <property type="evidence" value="ECO:0007669"/>
    <property type="project" value="UniProtKB-SubCell"/>
</dbReference>
<protein>
    <recommendedName>
        <fullName evidence="7">poly(A)-specific ribonuclease</fullName>
        <ecNumber evidence="7">3.1.13.4</ecNumber>
    </recommendedName>
</protein>
<dbReference type="EC" id="3.1.13.4" evidence="7"/>
<dbReference type="GO" id="GO:0004535">
    <property type="term" value="F:poly(A)-specific ribonuclease activity"/>
    <property type="evidence" value="ECO:0007669"/>
    <property type="project" value="UniProtKB-EC"/>
</dbReference>
<comment type="similarity">
    <text evidence="5">Belongs to the CAF1 family.</text>
</comment>
<dbReference type="GO" id="GO:0005634">
    <property type="term" value="C:nucleus"/>
    <property type="evidence" value="ECO:0007669"/>
    <property type="project" value="UniProtKB-SubCell"/>
</dbReference>
<evidence type="ECO:0000256" key="4">
    <source>
        <dbReference type="ARBA" id="ARBA00004496"/>
    </source>
</evidence>
<comment type="caution">
    <text evidence="18">The sequence shown here is derived from an EMBL/GenBank/DDBJ whole genome shotgun (WGS) entry which is preliminary data.</text>
</comment>
<evidence type="ECO:0000256" key="10">
    <source>
        <dbReference type="ARBA" id="ARBA00022723"/>
    </source>
</evidence>
<keyword evidence="10" id="KW-0479">Metal-binding</keyword>
<comment type="subcellular location">
    <subcellularLocation>
        <location evidence="4">Cytoplasm</location>
    </subcellularLocation>
    <subcellularLocation>
        <location evidence="3">Nucleus</location>
    </subcellularLocation>
</comment>
<dbReference type="InterPro" id="IPR012337">
    <property type="entry name" value="RNaseH-like_sf"/>
</dbReference>
<proteinExistence type="inferred from homology"/>
<dbReference type="InterPro" id="IPR006941">
    <property type="entry name" value="RNase_CAF1"/>
</dbReference>
<accession>A0AAN9SBH1</accession>
<evidence type="ECO:0000256" key="2">
    <source>
        <dbReference type="ARBA" id="ARBA00001968"/>
    </source>
</evidence>
<evidence type="ECO:0000256" key="3">
    <source>
        <dbReference type="ARBA" id="ARBA00004123"/>
    </source>
</evidence>
<dbReference type="GO" id="GO:0030014">
    <property type="term" value="C:CCR4-NOT complex"/>
    <property type="evidence" value="ECO:0007669"/>
    <property type="project" value="InterPro"/>
</dbReference>
<keyword evidence="16" id="KW-0539">Nucleus</keyword>
<gene>
    <name evidence="18" type="ORF">VNO78_21099</name>
</gene>
<evidence type="ECO:0000256" key="5">
    <source>
        <dbReference type="ARBA" id="ARBA00008372"/>
    </source>
</evidence>
<evidence type="ECO:0000256" key="13">
    <source>
        <dbReference type="ARBA" id="ARBA00022884"/>
    </source>
</evidence>
<dbReference type="Pfam" id="PF04857">
    <property type="entry name" value="CAF1"/>
    <property type="match status" value="1"/>
</dbReference>
<evidence type="ECO:0000256" key="12">
    <source>
        <dbReference type="ARBA" id="ARBA00022839"/>
    </source>
</evidence>
<evidence type="ECO:0000256" key="11">
    <source>
        <dbReference type="ARBA" id="ARBA00022801"/>
    </source>
</evidence>
<evidence type="ECO:0000256" key="8">
    <source>
        <dbReference type="ARBA" id="ARBA00022490"/>
    </source>
</evidence>
<evidence type="ECO:0000256" key="7">
    <source>
        <dbReference type="ARBA" id="ARBA00012161"/>
    </source>
</evidence>
<keyword evidence="8" id="KW-0963">Cytoplasm</keyword>
<evidence type="ECO:0000256" key="17">
    <source>
        <dbReference type="ARBA" id="ARBA00025148"/>
    </source>
</evidence>
<dbReference type="InterPro" id="IPR036397">
    <property type="entry name" value="RNaseH_sf"/>
</dbReference>
<comment type="catalytic activity">
    <reaction evidence="1">
        <text>Exonucleolytic cleavage of poly(A) to 5'-AMP.</text>
        <dbReference type="EC" id="3.1.13.4"/>
    </reaction>
</comment>
<dbReference type="PANTHER" id="PTHR10797">
    <property type="entry name" value="CCR4-NOT TRANSCRIPTION COMPLEX SUBUNIT"/>
    <property type="match status" value="1"/>
</dbReference>
<evidence type="ECO:0000313" key="18">
    <source>
        <dbReference type="EMBL" id="KAK7392655.1"/>
    </source>
</evidence>
<evidence type="ECO:0000256" key="14">
    <source>
        <dbReference type="ARBA" id="ARBA00023015"/>
    </source>
</evidence>
<evidence type="ECO:0000256" key="9">
    <source>
        <dbReference type="ARBA" id="ARBA00022722"/>
    </source>
</evidence>
<evidence type="ECO:0000256" key="6">
    <source>
        <dbReference type="ARBA" id="ARBA00011757"/>
    </source>
</evidence>
<comment type="function">
    <text evidence="17">Ubiquitous transcription factor required for a diverse set of processes. It is a component of the CCR4 complex involved in the control of gene expression.</text>
</comment>
<dbReference type="Gene3D" id="3.30.420.10">
    <property type="entry name" value="Ribonuclease H-like superfamily/Ribonuclease H"/>
    <property type="match status" value="1"/>
</dbReference>
<keyword evidence="11" id="KW-0378">Hydrolase</keyword>
<keyword evidence="12" id="KW-0269">Exonuclease</keyword>
<organism evidence="18 19">
    <name type="scientific">Psophocarpus tetragonolobus</name>
    <name type="common">Winged bean</name>
    <name type="synonym">Dolichos tetragonolobus</name>
    <dbReference type="NCBI Taxonomy" id="3891"/>
    <lineage>
        <taxon>Eukaryota</taxon>
        <taxon>Viridiplantae</taxon>
        <taxon>Streptophyta</taxon>
        <taxon>Embryophyta</taxon>
        <taxon>Tracheophyta</taxon>
        <taxon>Spermatophyta</taxon>
        <taxon>Magnoliopsida</taxon>
        <taxon>eudicotyledons</taxon>
        <taxon>Gunneridae</taxon>
        <taxon>Pentapetalae</taxon>
        <taxon>rosids</taxon>
        <taxon>fabids</taxon>
        <taxon>Fabales</taxon>
        <taxon>Fabaceae</taxon>
        <taxon>Papilionoideae</taxon>
        <taxon>50 kb inversion clade</taxon>
        <taxon>NPAAA clade</taxon>
        <taxon>indigoferoid/millettioid clade</taxon>
        <taxon>Phaseoleae</taxon>
        <taxon>Psophocarpus</taxon>
    </lineage>
</organism>
<keyword evidence="15" id="KW-0804">Transcription</keyword>
<keyword evidence="9" id="KW-0540">Nuclease</keyword>
<dbReference type="SUPFAM" id="SSF53098">
    <property type="entry name" value="Ribonuclease H-like"/>
    <property type="match status" value="1"/>
</dbReference>
<evidence type="ECO:0000256" key="15">
    <source>
        <dbReference type="ARBA" id="ARBA00023163"/>
    </source>
</evidence>
<dbReference type="GO" id="GO:0003723">
    <property type="term" value="F:RNA binding"/>
    <property type="evidence" value="ECO:0007669"/>
    <property type="project" value="UniProtKB-KW"/>
</dbReference>
<evidence type="ECO:0000313" key="19">
    <source>
        <dbReference type="Proteomes" id="UP001386955"/>
    </source>
</evidence>
<dbReference type="Proteomes" id="UP001386955">
    <property type="component" value="Unassembled WGS sequence"/>
</dbReference>
<sequence>MILTRSVWASNLESEFDLIGSLVDTYPLISIDTEFPGVVVQSDPALRHRPEYNYRVMKANVDRLHLIQLGLTLSDYEGNLPSFRTSNSFVWEFNFCEFDVGSDLYAPDSIELLRGQGIDFESNHEFGVQIQRFAELMKQYRLVCNPNIQWITFHGASDFGYLVKALTSHGVLPQSIHDFIHLVKYFFGLRVYDVKHLIKFCPNLYGGLEKVAGSLNLKRAHGESHQAASDSLLTLKVFMKINEMYFERDNDQNMLLKLAGILHTIEVTCVIAVV</sequence>
<keyword evidence="19" id="KW-1185">Reference proteome</keyword>